<keyword evidence="2" id="KW-1185">Reference proteome</keyword>
<evidence type="ECO:0000313" key="2">
    <source>
        <dbReference type="Proteomes" id="UP000824782"/>
    </source>
</evidence>
<protein>
    <submittedName>
        <fullName evidence="1">Uncharacterized protein</fullName>
    </submittedName>
</protein>
<accession>A0AAV6YUC8</accession>
<dbReference type="EMBL" id="WNYA01030810">
    <property type="protein sequence ID" value="KAG8537388.1"/>
    <property type="molecule type" value="Genomic_DNA"/>
</dbReference>
<dbReference type="AlphaFoldDB" id="A0AAV6YUC8"/>
<evidence type="ECO:0000313" key="1">
    <source>
        <dbReference type="EMBL" id="KAG8537388.1"/>
    </source>
</evidence>
<proteinExistence type="predicted"/>
<gene>
    <name evidence="1" type="ORF">GDO81_024613</name>
</gene>
<dbReference type="Proteomes" id="UP000824782">
    <property type="component" value="Unassembled WGS sequence"/>
</dbReference>
<comment type="caution">
    <text evidence="1">The sequence shown here is derived from an EMBL/GenBank/DDBJ whole genome shotgun (WGS) entry which is preliminary data.</text>
</comment>
<organism evidence="1 2">
    <name type="scientific">Engystomops pustulosus</name>
    <name type="common">Tungara frog</name>
    <name type="synonym">Physalaemus pustulosus</name>
    <dbReference type="NCBI Taxonomy" id="76066"/>
    <lineage>
        <taxon>Eukaryota</taxon>
        <taxon>Metazoa</taxon>
        <taxon>Chordata</taxon>
        <taxon>Craniata</taxon>
        <taxon>Vertebrata</taxon>
        <taxon>Euteleostomi</taxon>
        <taxon>Amphibia</taxon>
        <taxon>Batrachia</taxon>
        <taxon>Anura</taxon>
        <taxon>Neobatrachia</taxon>
        <taxon>Hyloidea</taxon>
        <taxon>Leptodactylidae</taxon>
        <taxon>Leiuperinae</taxon>
        <taxon>Engystomops</taxon>
    </lineage>
</organism>
<name>A0AAV6YUC8_ENGPU</name>
<reference evidence="1" key="1">
    <citation type="thesis" date="2020" institute="ProQuest LLC" country="789 East Eisenhower Parkway, Ann Arbor, MI, USA">
        <title>Comparative Genomics and Chromosome Evolution.</title>
        <authorList>
            <person name="Mudd A.B."/>
        </authorList>
    </citation>
    <scope>NUCLEOTIDE SEQUENCE</scope>
    <source>
        <strain evidence="1">237g6f4</strain>
        <tissue evidence="1">Blood</tissue>
    </source>
</reference>
<sequence>MRRSLISQPSLGDITILSDRGGGHVVSHIRHFVTYWASFSSTQNGRLHPGWIYASNSMKPCYPPRFTPLTRSKGQIMGPQRATLESRQRRPCCESPARIRHFVTLWASFSRMVASTEDRLTPQTT</sequence>